<evidence type="ECO:0000259" key="11">
    <source>
        <dbReference type="PROSITE" id="PS50222"/>
    </source>
</evidence>
<evidence type="ECO:0000256" key="9">
    <source>
        <dbReference type="ARBA" id="ARBA00032923"/>
    </source>
</evidence>
<keyword evidence="4" id="KW-0217">Developmental protein</keyword>
<dbReference type="InterPro" id="IPR045333">
    <property type="entry name" value="ARMET-like"/>
</dbReference>
<reference evidence="12" key="2">
    <citation type="submission" date="2020-05" db="UniProtKB">
        <authorList>
            <consortium name="EnsemblMetazoa"/>
        </authorList>
    </citation>
    <scope>IDENTIFICATION</scope>
    <source>
        <strain evidence="12">IAEA</strain>
    </source>
</reference>
<keyword evidence="13" id="KW-1185">Reference proteome</keyword>
<keyword evidence="7" id="KW-1015">Disulfide bond</keyword>
<accession>A0A1B0A659</accession>
<evidence type="ECO:0000313" key="13">
    <source>
        <dbReference type="Proteomes" id="UP000092445"/>
    </source>
</evidence>
<dbReference type="VEuPathDB" id="VectorBase:GPAI035616"/>
<evidence type="ECO:0000256" key="7">
    <source>
        <dbReference type="ARBA" id="ARBA00023157"/>
    </source>
</evidence>
<dbReference type="InterPro" id="IPR019345">
    <property type="entry name" value="ARMET_C"/>
</dbReference>
<dbReference type="Pfam" id="PF20145">
    <property type="entry name" value="ARMET_N"/>
    <property type="match status" value="1"/>
</dbReference>
<dbReference type="EnsemblMetazoa" id="GPAI035616-RA">
    <property type="protein sequence ID" value="GPAI035616-PA"/>
    <property type="gene ID" value="GPAI035616"/>
</dbReference>
<dbReference type="GO" id="GO:0005509">
    <property type="term" value="F:calcium ion binding"/>
    <property type="evidence" value="ECO:0007669"/>
    <property type="project" value="InterPro"/>
</dbReference>
<dbReference type="InterPro" id="IPR002048">
    <property type="entry name" value="EF_hand_dom"/>
</dbReference>
<dbReference type="FunFam" id="1.10.225.10:FF:000003">
    <property type="entry name" value="Mesencephalic astrocyte-derived neurotrophic factor"/>
    <property type="match status" value="1"/>
</dbReference>
<dbReference type="Gene3D" id="1.10.225.10">
    <property type="entry name" value="Saposin-like"/>
    <property type="match status" value="1"/>
</dbReference>
<dbReference type="PANTHER" id="PTHR12990:SF5">
    <property type="entry name" value="MESENCEPHALIC ASTROCYTE-DERIVED NEUROTROPHIC FACTOR HOMOLOG"/>
    <property type="match status" value="1"/>
</dbReference>
<comment type="function">
    <text evidence="8">Required during the maturation of the embryonic nervous system for maintenance of neuronal and cuticular connectivity. Essential for maintenance of dopaminergic neurons and dopamine levels.</text>
</comment>
<dbReference type="GO" id="GO:0031175">
    <property type="term" value="P:neuron projection development"/>
    <property type="evidence" value="ECO:0007669"/>
    <property type="project" value="TreeGrafter"/>
</dbReference>
<keyword evidence="6 10" id="KW-0732">Signal</keyword>
<dbReference type="GO" id="GO:0071542">
    <property type="term" value="P:dopaminergic neuron differentiation"/>
    <property type="evidence" value="ECO:0007669"/>
    <property type="project" value="TreeGrafter"/>
</dbReference>
<evidence type="ECO:0000256" key="4">
    <source>
        <dbReference type="ARBA" id="ARBA00022473"/>
    </source>
</evidence>
<dbReference type="STRING" id="7398.A0A1B0A659"/>
<sequence length="175" mass="20463">MMETQILYISLAVFLAIFTPTSLALKEEDCEVCIKTVRRFAETLTDELKKDHKLIEAEFKKFCKEQKNKEQRFCFYLGGLEDSATGILNELSRPLSWSMPADKVCEKLKKKDAQICSLRYEKQIDVNSVDLKKLKVRDLKKILNDWDENCEGCIEKTDFIKRIEELKPKYAHSEL</sequence>
<keyword evidence="5" id="KW-0964">Secreted</keyword>
<dbReference type="GO" id="GO:0005615">
    <property type="term" value="C:extracellular space"/>
    <property type="evidence" value="ECO:0007669"/>
    <property type="project" value="TreeGrafter"/>
</dbReference>
<dbReference type="Pfam" id="PF10208">
    <property type="entry name" value="ARMET_C"/>
    <property type="match status" value="1"/>
</dbReference>
<dbReference type="InterPro" id="IPR036361">
    <property type="entry name" value="SAP_dom_sf"/>
</dbReference>
<feature type="signal peptide" evidence="10">
    <location>
        <begin position="1"/>
        <end position="24"/>
    </location>
</feature>
<evidence type="ECO:0000256" key="8">
    <source>
        <dbReference type="ARBA" id="ARBA00024999"/>
    </source>
</evidence>
<comment type="subcellular location">
    <subcellularLocation>
        <location evidence="1">Secreted</location>
    </subcellularLocation>
</comment>
<dbReference type="Proteomes" id="UP000092445">
    <property type="component" value="Unassembled WGS sequence"/>
</dbReference>
<dbReference type="PANTHER" id="PTHR12990">
    <property type="entry name" value="ARMET-LIKE PROTEIN"/>
    <property type="match status" value="1"/>
</dbReference>
<dbReference type="AlphaFoldDB" id="A0A1B0A659"/>
<evidence type="ECO:0000256" key="6">
    <source>
        <dbReference type="ARBA" id="ARBA00022729"/>
    </source>
</evidence>
<evidence type="ECO:0000256" key="1">
    <source>
        <dbReference type="ARBA" id="ARBA00004613"/>
    </source>
</evidence>
<evidence type="ECO:0000256" key="2">
    <source>
        <dbReference type="ARBA" id="ARBA00005617"/>
    </source>
</evidence>
<protein>
    <recommendedName>
        <fullName evidence="3">Mesencephalic astrocyte-derived neurotrophic factor homolog</fullName>
    </recommendedName>
    <alternativeName>
        <fullName evidence="9">MANF/CDNF-like protein</fullName>
    </alternativeName>
</protein>
<comment type="similarity">
    <text evidence="2">Belongs to the ARMET family.</text>
</comment>
<dbReference type="Gene3D" id="1.10.720.30">
    <property type="entry name" value="SAP domain"/>
    <property type="match status" value="1"/>
</dbReference>
<organism evidence="12 13">
    <name type="scientific">Glossina pallidipes</name>
    <name type="common">Tsetse fly</name>
    <dbReference type="NCBI Taxonomy" id="7398"/>
    <lineage>
        <taxon>Eukaryota</taxon>
        <taxon>Metazoa</taxon>
        <taxon>Ecdysozoa</taxon>
        <taxon>Arthropoda</taxon>
        <taxon>Hexapoda</taxon>
        <taxon>Insecta</taxon>
        <taxon>Pterygota</taxon>
        <taxon>Neoptera</taxon>
        <taxon>Endopterygota</taxon>
        <taxon>Diptera</taxon>
        <taxon>Brachycera</taxon>
        <taxon>Muscomorpha</taxon>
        <taxon>Hippoboscoidea</taxon>
        <taxon>Glossinidae</taxon>
        <taxon>Glossina</taxon>
    </lineage>
</organism>
<evidence type="ECO:0000256" key="10">
    <source>
        <dbReference type="SAM" id="SignalP"/>
    </source>
</evidence>
<dbReference type="InterPro" id="IPR018247">
    <property type="entry name" value="EF_Hand_1_Ca_BS"/>
</dbReference>
<dbReference type="InterPro" id="IPR045332">
    <property type="entry name" value="ARMET_N"/>
</dbReference>
<evidence type="ECO:0000256" key="5">
    <source>
        <dbReference type="ARBA" id="ARBA00022525"/>
    </source>
</evidence>
<evidence type="ECO:0000313" key="12">
    <source>
        <dbReference type="EnsemblMetazoa" id="GPAI035616-PA"/>
    </source>
</evidence>
<dbReference type="GO" id="GO:0005783">
    <property type="term" value="C:endoplasmic reticulum"/>
    <property type="evidence" value="ECO:0007669"/>
    <property type="project" value="TreeGrafter"/>
</dbReference>
<feature type="domain" description="EF-hand" evidence="11">
    <location>
        <begin position="134"/>
        <end position="169"/>
    </location>
</feature>
<name>A0A1B0A659_GLOPL</name>
<reference evidence="13" key="1">
    <citation type="submission" date="2014-03" db="EMBL/GenBank/DDBJ databases">
        <authorList>
            <person name="Aksoy S."/>
            <person name="Warren W."/>
            <person name="Wilson R.K."/>
        </authorList>
    </citation>
    <scope>NUCLEOTIDE SEQUENCE [LARGE SCALE GENOMIC DNA]</scope>
    <source>
        <strain evidence="13">IAEA</strain>
    </source>
</reference>
<dbReference type="PROSITE" id="PS50222">
    <property type="entry name" value="EF_HAND_2"/>
    <property type="match status" value="1"/>
</dbReference>
<feature type="chain" id="PRO_5008403514" description="Mesencephalic astrocyte-derived neurotrophic factor homolog" evidence="10">
    <location>
        <begin position="25"/>
        <end position="175"/>
    </location>
</feature>
<dbReference type="SUPFAM" id="SSF68906">
    <property type="entry name" value="SAP domain"/>
    <property type="match status" value="1"/>
</dbReference>
<proteinExistence type="inferred from homology"/>
<dbReference type="FunFam" id="1.10.720.30:FF:000003">
    <property type="entry name" value="Mesencephalic astrocyte-derived neurotrophic factor"/>
    <property type="match status" value="1"/>
</dbReference>
<evidence type="ECO:0000256" key="3">
    <source>
        <dbReference type="ARBA" id="ARBA00014267"/>
    </source>
</evidence>
<dbReference type="PROSITE" id="PS00018">
    <property type="entry name" value="EF_HAND_1"/>
    <property type="match status" value="1"/>
</dbReference>